<organism evidence="10 11">
    <name type="scientific">Neolamprologus brichardi</name>
    <name type="common">Fairy cichlid</name>
    <name type="synonym">Lamprologus brichardi</name>
    <dbReference type="NCBI Taxonomy" id="32507"/>
    <lineage>
        <taxon>Eukaryota</taxon>
        <taxon>Metazoa</taxon>
        <taxon>Chordata</taxon>
        <taxon>Craniata</taxon>
        <taxon>Vertebrata</taxon>
        <taxon>Euteleostomi</taxon>
        <taxon>Actinopterygii</taxon>
        <taxon>Neopterygii</taxon>
        <taxon>Teleostei</taxon>
        <taxon>Neoteleostei</taxon>
        <taxon>Acanthomorphata</taxon>
        <taxon>Ovalentaria</taxon>
        <taxon>Cichlomorphae</taxon>
        <taxon>Cichliformes</taxon>
        <taxon>Cichlidae</taxon>
        <taxon>African cichlids</taxon>
        <taxon>Pseudocrenilabrinae</taxon>
        <taxon>Lamprologini</taxon>
        <taxon>Neolamprologus</taxon>
    </lineage>
</organism>
<dbReference type="FunFam" id="2.10.25.10:FF:000038">
    <property type="entry name" value="Fibrillin 2"/>
    <property type="match status" value="1"/>
</dbReference>
<reference evidence="10" key="2">
    <citation type="submission" date="2025-09" db="UniProtKB">
        <authorList>
            <consortium name="Ensembl"/>
        </authorList>
    </citation>
    <scope>IDENTIFICATION</scope>
</reference>
<dbReference type="GeneTree" id="ENSGT00940000158366"/>
<dbReference type="GO" id="GO:0030855">
    <property type="term" value="P:epithelial cell differentiation"/>
    <property type="evidence" value="ECO:0007669"/>
    <property type="project" value="UniProtKB-ARBA"/>
</dbReference>
<dbReference type="PANTHER" id="PTHR46513">
    <property type="entry name" value="VITELLOGENIN RECEPTOR-LIKE PROTEIN-RELATED-RELATED"/>
    <property type="match status" value="1"/>
</dbReference>
<evidence type="ECO:0000256" key="3">
    <source>
        <dbReference type="ARBA" id="ARBA00022737"/>
    </source>
</evidence>
<dbReference type="GO" id="GO:0071944">
    <property type="term" value="C:cell periphery"/>
    <property type="evidence" value="ECO:0007669"/>
    <property type="project" value="UniProtKB-ARBA"/>
</dbReference>
<evidence type="ECO:0000256" key="8">
    <source>
        <dbReference type="SAM" id="Phobius"/>
    </source>
</evidence>
<dbReference type="OMA" id="YKEERIY"/>
<evidence type="ECO:0000256" key="1">
    <source>
        <dbReference type="ARBA" id="ARBA00022536"/>
    </source>
</evidence>
<keyword evidence="8" id="KW-0472">Membrane</keyword>
<dbReference type="Gene3D" id="2.10.25.10">
    <property type="entry name" value="Laminin"/>
    <property type="match status" value="5"/>
</dbReference>
<dbReference type="STRING" id="32507.ENSNBRP00000016657"/>
<dbReference type="AlphaFoldDB" id="A0A3Q4HHZ1"/>
<dbReference type="InterPro" id="IPR000742">
    <property type="entry name" value="EGF"/>
</dbReference>
<dbReference type="InterPro" id="IPR018097">
    <property type="entry name" value="EGF_Ca-bd_CS"/>
</dbReference>
<keyword evidence="5" id="KW-0325">Glycoprotein</keyword>
<dbReference type="PROSITE" id="PS00022">
    <property type="entry name" value="EGF_1"/>
    <property type="match status" value="1"/>
</dbReference>
<name>A0A3Q4HHZ1_NEOBR</name>
<dbReference type="FunFam" id="2.120.10.30:FF:000036">
    <property type="entry name" value="Pro-epidermal growth factor"/>
    <property type="match status" value="1"/>
</dbReference>
<dbReference type="Pfam" id="PF07645">
    <property type="entry name" value="EGF_CA"/>
    <property type="match status" value="1"/>
</dbReference>
<dbReference type="InterPro" id="IPR000152">
    <property type="entry name" value="EGF-type_Asp/Asn_hydroxyl_site"/>
</dbReference>
<dbReference type="PROSITE" id="PS00010">
    <property type="entry name" value="ASX_HYDROXYL"/>
    <property type="match status" value="2"/>
</dbReference>
<dbReference type="Pfam" id="PF14670">
    <property type="entry name" value="FXa_inhibition"/>
    <property type="match status" value="1"/>
</dbReference>
<dbReference type="SMART" id="SM00181">
    <property type="entry name" value="EGF"/>
    <property type="match status" value="7"/>
</dbReference>
<feature type="disulfide bond" evidence="6">
    <location>
        <begin position="786"/>
        <end position="803"/>
    </location>
</feature>
<dbReference type="InterPro" id="IPR049883">
    <property type="entry name" value="NOTCH1_EGF-like"/>
</dbReference>
<protein>
    <submittedName>
        <fullName evidence="10">Epidermal growth factor</fullName>
    </submittedName>
</protein>
<evidence type="ECO:0000313" key="11">
    <source>
        <dbReference type="Proteomes" id="UP000261580"/>
    </source>
</evidence>
<keyword evidence="11" id="KW-1185">Reference proteome</keyword>
<dbReference type="InterPro" id="IPR001881">
    <property type="entry name" value="EGF-like_Ca-bd_dom"/>
</dbReference>
<dbReference type="SUPFAM" id="SSF63825">
    <property type="entry name" value="YWTD domain"/>
    <property type="match status" value="2"/>
</dbReference>
<feature type="repeat" description="LDL-receptor class B" evidence="7">
    <location>
        <begin position="80"/>
        <end position="121"/>
    </location>
</feature>
<dbReference type="InterPro" id="IPR050778">
    <property type="entry name" value="Cueball_EGF_LRP_Nidogen"/>
</dbReference>
<evidence type="ECO:0000256" key="2">
    <source>
        <dbReference type="ARBA" id="ARBA00022729"/>
    </source>
</evidence>
<comment type="caution">
    <text evidence="6">Lacks conserved residue(s) required for the propagation of feature annotation.</text>
</comment>
<sequence>MIFTVSLITCVMISIHRMGLNGKNHRRLVPGVGSSILLDFHFKEQRVYWVDRHTGVIYKASKLYSYDKHISGLAVDWIWNSVYWTSGEKGEVKRIDINGKKQRTLLRHLTQPNSITVDPSNRFLFWLSGGMSPSIQRSDVTGQMKMTLINITEQLRALSIDRVDKRLFWVQFGPQGESAIASCDYNGNALHTMNLPLQSHSVGISVFLEHIYYTDSESRVIKQVNKYTGGEPRVVNIKQMSKPPVDIKIVHPLNQPTADPLSPFPGCDDQGGNCVNVCSSLADQGVCQCSEGFVLSMEGTYCKDVNECAHWNHGCSLGCENIPGSYFCTCPKGYALLPDRKTCQEIIPCERNMTKCGNGCLSTGNGAVCVCPEGSILQEDGQTCTGCSSADRGGCSQLCNPVTPVSWECGCLPGYQLHQDGKHCIATGESNNGIADSVLITLCTTRSPFFSFNFLRKLFWTDIGTHPVVECSSLEGRDRAVIARTNLVSPTGLTIDFTEDRVFWCDQRKGTIETAALDGSDRRVLSKNQVGQPFDLALFEDRLWISDQERHQLTSVHKRTGKKLQWIRGSMVQPASIVVVHPLAKPVPCIFRYMQIGHIKVGFAHCSCSSHYILSADGKTCLSVGTSNGTAGDVSCVLFYAVLNVTFAYAPSLSDQNECYSLRCDVNAQCLLNSGHPNCLCQEGFTGDGQLCVGEYTFNYTGNIYNFQPAPIFVLDIDECNLGIHNCDKNEECQNTAGKYYCKCLAGYYKLESTSPWVTPGTSADVTTKRHNGNAESCPAAYETYCLYHGVCFYFPELDSYACNCVSGYMGERCQFSDLEWLELQRAEKEKKRNVVITACMVVLVSLLSITACVTYLADLFYGCFAGLWTRLGTLSITWFV</sequence>
<reference evidence="10" key="1">
    <citation type="submission" date="2025-08" db="UniProtKB">
        <authorList>
            <consortium name="Ensembl"/>
        </authorList>
    </citation>
    <scope>IDENTIFICATION</scope>
</reference>
<feature type="domain" description="EGF-like" evidence="9">
    <location>
        <begin position="655"/>
        <end position="693"/>
    </location>
</feature>
<dbReference type="GO" id="GO:0005509">
    <property type="term" value="F:calcium ion binding"/>
    <property type="evidence" value="ECO:0007669"/>
    <property type="project" value="InterPro"/>
</dbReference>
<feature type="disulfide bond" evidence="6">
    <location>
        <begin position="805"/>
        <end position="814"/>
    </location>
</feature>
<dbReference type="PROSITE" id="PS50026">
    <property type="entry name" value="EGF_3"/>
    <property type="match status" value="3"/>
</dbReference>
<evidence type="ECO:0000313" key="10">
    <source>
        <dbReference type="Ensembl" id="ENSNBRP00000016657.1"/>
    </source>
</evidence>
<feature type="transmembrane region" description="Helical" evidence="8">
    <location>
        <begin position="835"/>
        <end position="858"/>
    </location>
</feature>
<keyword evidence="8" id="KW-0812">Transmembrane</keyword>
<feature type="domain" description="EGF-like" evidence="9">
    <location>
        <begin position="716"/>
        <end position="754"/>
    </location>
</feature>
<dbReference type="PANTHER" id="PTHR46513:SF13">
    <property type="entry name" value="EGF-LIKE DOMAIN-CONTAINING PROTEIN"/>
    <property type="match status" value="1"/>
</dbReference>
<dbReference type="SMART" id="SM00135">
    <property type="entry name" value="LY"/>
    <property type="match status" value="6"/>
</dbReference>
<dbReference type="SUPFAM" id="SSF57196">
    <property type="entry name" value="EGF/Laminin"/>
    <property type="match status" value="5"/>
</dbReference>
<keyword evidence="4 6" id="KW-1015">Disulfide bond</keyword>
<feature type="domain" description="EGF-like" evidence="9">
    <location>
        <begin position="774"/>
        <end position="815"/>
    </location>
</feature>
<dbReference type="Proteomes" id="UP000261580">
    <property type="component" value="Unassembled WGS sequence"/>
</dbReference>
<dbReference type="InterPro" id="IPR000033">
    <property type="entry name" value="LDLR_classB_rpt"/>
</dbReference>
<dbReference type="PROSITE" id="PS01187">
    <property type="entry name" value="EGF_CA"/>
    <property type="match status" value="2"/>
</dbReference>
<proteinExistence type="predicted"/>
<evidence type="ECO:0000256" key="6">
    <source>
        <dbReference type="PROSITE-ProRule" id="PRU00076"/>
    </source>
</evidence>
<keyword evidence="2" id="KW-0732">Signal</keyword>
<dbReference type="Bgee" id="ENSNBRG00000012781">
    <property type="expression patterns" value="Expressed in liver and 1 other cell type or tissue"/>
</dbReference>
<dbReference type="SMART" id="SM00179">
    <property type="entry name" value="EGF_CA"/>
    <property type="match status" value="5"/>
</dbReference>
<dbReference type="Gene3D" id="2.120.10.30">
    <property type="entry name" value="TolB, C-terminal domain"/>
    <property type="match status" value="2"/>
</dbReference>
<evidence type="ECO:0000256" key="4">
    <source>
        <dbReference type="ARBA" id="ARBA00023157"/>
    </source>
</evidence>
<dbReference type="Ensembl" id="ENSNBRT00000017107.1">
    <property type="protein sequence ID" value="ENSNBRP00000016657.1"/>
    <property type="gene ID" value="ENSNBRG00000012781.1"/>
</dbReference>
<evidence type="ECO:0000256" key="5">
    <source>
        <dbReference type="ARBA" id="ARBA00023180"/>
    </source>
</evidence>
<keyword evidence="3" id="KW-0677">Repeat</keyword>
<evidence type="ECO:0000259" key="9">
    <source>
        <dbReference type="PROSITE" id="PS50026"/>
    </source>
</evidence>
<dbReference type="PROSITE" id="PS51120">
    <property type="entry name" value="LDLRB"/>
    <property type="match status" value="3"/>
</dbReference>
<dbReference type="InterPro" id="IPR011042">
    <property type="entry name" value="6-blade_b-propeller_TolB-like"/>
</dbReference>
<feature type="repeat" description="LDL-receptor class B" evidence="7">
    <location>
        <begin position="500"/>
        <end position="542"/>
    </location>
</feature>
<keyword evidence="8" id="KW-1133">Transmembrane helix</keyword>
<accession>A0A3Q4HHZ1</accession>
<dbReference type="Pfam" id="PF00058">
    <property type="entry name" value="Ldl_recept_b"/>
    <property type="match status" value="2"/>
</dbReference>
<evidence type="ECO:0000256" key="7">
    <source>
        <dbReference type="PROSITE-ProRule" id="PRU00461"/>
    </source>
</evidence>
<feature type="repeat" description="LDL-receptor class B" evidence="7">
    <location>
        <begin position="456"/>
        <end position="499"/>
    </location>
</feature>
<dbReference type="CDD" id="cd00054">
    <property type="entry name" value="EGF_CA"/>
    <property type="match status" value="1"/>
</dbReference>
<keyword evidence="1 6" id="KW-0245">EGF-like domain</keyword>
<dbReference type="PROSITE" id="PS01186">
    <property type="entry name" value="EGF_2"/>
    <property type="match status" value="3"/>
</dbReference>
<dbReference type="FunFam" id="2.10.25.10:FF:000010">
    <property type="entry name" value="Pro-epidermal growth factor"/>
    <property type="match status" value="1"/>
</dbReference>